<dbReference type="RefSeq" id="WP_089412965.1">
    <property type="nucleotide sequence ID" value="NZ_FZQA01000007.1"/>
</dbReference>
<dbReference type="EMBL" id="FZQA01000007">
    <property type="protein sequence ID" value="SNT75077.1"/>
    <property type="molecule type" value="Genomic_DNA"/>
</dbReference>
<feature type="signal peptide" evidence="1">
    <location>
        <begin position="1"/>
        <end position="19"/>
    </location>
</feature>
<keyword evidence="3" id="KW-1185">Reference proteome</keyword>
<reference evidence="2 3" key="1">
    <citation type="submission" date="2017-07" db="EMBL/GenBank/DDBJ databases">
        <authorList>
            <person name="Sun Z.S."/>
            <person name="Albrecht U."/>
            <person name="Echele G."/>
            <person name="Lee C.C."/>
        </authorList>
    </citation>
    <scope>NUCLEOTIDE SEQUENCE [LARGE SCALE GENOMIC DNA]</scope>
    <source>
        <strain evidence="2 3">CGMCC 1.12710</strain>
    </source>
</reference>
<gene>
    <name evidence="2" type="ORF">SAMN06297382_2519</name>
</gene>
<evidence type="ECO:0008006" key="4">
    <source>
        <dbReference type="Google" id="ProtNLM"/>
    </source>
</evidence>
<dbReference type="NCBIfam" id="NF047637">
    <property type="entry name" value="lipo_CC0125"/>
    <property type="match status" value="1"/>
</dbReference>
<accession>A0A239PZI1</accession>
<evidence type="ECO:0000256" key="1">
    <source>
        <dbReference type="SAM" id="SignalP"/>
    </source>
</evidence>
<dbReference type="AlphaFoldDB" id="A0A239PZI1"/>
<feature type="chain" id="PRO_5012444391" description="Lipoprotein" evidence="1">
    <location>
        <begin position="20"/>
        <end position="167"/>
    </location>
</feature>
<dbReference type="Proteomes" id="UP000198346">
    <property type="component" value="Unassembled WGS sequence"/>
</dbReference>
<protein>
    <recommendedName>
        <fullName evidence="4">Lipoprotein</fullName>
    </recommendedName>
</protein>
<dbReference type="OrthoDB" id="7172943at2"/>
<organism evidence="2 3">
    <name type="scientific">Amphiplicatus metriothermophilus</name>
    <dbReference type="NCBI Taxonomy" id="1519374"/>
    <lineage>
        <taxon>Bacteria</taxon>
        <taxon>Pseudomonadati</taxon>
        <taxon>Pseudomonadota</taxon>
        <taxon>Alphaproteobacteria</taxon>
        <taxon>Parvularculales</taxon>
        <taxon>Parvularculaceae</taxon>
        <taxon>Amphiplicatus</taxon>
    </lineage>
</organism>
<evidence type="ECO:0000313" key="2">
    <source>
        <dbReference type="EMBL" id="SNT75077.1"/>
    </source>
</evidence>
<name>A0A239PZI1_9PROT</name>
<evidence type="ECO:0000313" key="3">
    <source>
        <dbReference type="Proteomes" id="UP000198346"/>
    </source>
</evidence>
<dbReference type="PROSITE" id="PS51257">
    <property type="entry name" value="PROKAR_LIPOPROTEIN"/>
    <property type="match status" value="1"/>
</dbReference>
<keyword evidence="1" id="KW-0732">Signal</keyword>
<sequence>MRLLGAAGAAVLLAACATAVGTAYQPVDTKGYGYSETRIERDRYRVVFAGDGATPPEAVEDFALLRAAELALQNGYDWFRVVGRSLDYAEKGGVGVGAGFGTGSYGRRSGVSVGVGGDLGTIGARKFYTARLEVIFGEGEPPEDEEVYDALEVTQTVRARIGAAGGA</sequence>
<proteinExistence type="predicted"/>